<comment type="caution">
    <text evidence="1">The sequence shown here is derived from an EMBL/GenBank/DDBJ whole genome shotgun (WGS) entry which is preliminary data.</text>
</comment>
<accession>A0ACC0ZXN3</accession>
<reference evidence="2" key="1">
    <citation type="journal article" date="2023" name="G3 (Bethesda)">
        <title>Genome assembly and association tests identify interacting loci associated with vigor, precocity, and sex in interspecific pistachio rootstocks.</title>
        <authorList>
            <person name="Palmer W."/>
            <person name="Jacygrad E."/>
            <person name="Sagayaradj S."/>
            <person name="Cavanaugh K."/>
            <person name="Han R."/>
            <person name="Bertier L."/>
            <person name="Beede B."/>
            <person name="Kafkas S."/>
            <person name="Golino D."/>
            <person name="Preece J."/>
            <person name="Michelmore R."/>
        </authorList>
    </citation>
    <scope>NUCLEOTIDE SEQUENCE [LARGE SCALE GENOMIC DNA]</scope>
</reference>
<organism evidence="1 2">
    <name type="scientific">Pistacia atlantica</name>
    <dbReference type="NCBI Taxonomy" id="434234"/>
    <lineage>
        <taxon>Eukaryota</taxon>
        <taxon>Viridiplantae</taxon>
        <taxon>Streptophyta</taxon>
        <taxon>Embryophyta</taxon>
        <taxon>Tracheophyta</taxon>
        <taxon>Spermatophyta</taxon>
        <taxon>Magnoliopsida</taxon>
        <taxon>eudicotyledons</taxon>
        <taxon>Gunneridae</taxon>
        <taxon>Pentapetalae</taxon>
        <taxon>rosids</taxon>
        <taxon>malvids</taxon>
        <taxon>Sapindales</taxon>
        <taxon>Anacardiaceae</taxon>
        <taxon>Pistacia</taxon>
    </lineage>
</organism>
<name>A0ACC0ZXN3_9ROSI</name>
<proteinExistence type="predicted"/>
<gene>
    <name evidence="1" type="ORF">Patl1_23973</name>
</gene>
<dbReference type="Proteomes" id="UP001164250">
    <property type="component" value="Chromosome 13"/>
</dbReference>
<sequence>MLVYMQPGIRTMHCRHGVYLYFDEAILLKGRHLFTVKNYLNESRHHKERDPRNTSVELPPELCQVIMSPISCSTFYSYAFVPSIMHRLQSLLLAVNLKNTLLDDCAQNITIPTMKVLEAITTKKCQEGFHLESLETLGDSFLKYAASTYLFKTHQNNHEGLLSIKKEKIISNASLCKLGCDHKIPGFIRTEPFDPKIWIIPGDNSGSYQLQEEKLSDRRKIYVTNKKKVKGKTVADAVEALIGAFLSTGGESAGILFLSRIGIKVDFVNIPYERHFQIQAEKLINLHHFESLLNYSFRDPSLLVEALTHGSYMLPEIPSCYQRLEFLGDAVLDYLITVHLYNKYPGMSPGLITDMRSASVNNDCYAQSSVKHGLHKHILHASHELHKQIIGAVESFEKLPLGSTFGWESESSFPKVLGDIIESLAGAIYVDSGYNKEKVFESIRPLLEPLITPQTVRFHPAQELNEFCQKQHFEMKKHVAYQSKGAAAVTIEVSANGRLFTHTSTAGDKKTAKKLACKEVLKSLKKHFQNVSYGNDFG</sequence>
<protein>
    <submittedName>
        <fullName evidence="1">Uncharacterized protein</fullName>
    </submittedName>
</protein>
<evidence type="ECO:0000313" key="1">
    <source>
        <dbReference type="EMBL" id="KAJ0078701.1"/>
    </source>
</evidence>
<keyword evidence="2" id="KW-1185">Reference proteome</keyword>
<evidence type="ECO:0000313" key="2">
    <source>
        <dbReference type="Proteomes" id="UP001164250"/>
    </source>
</evidence>
<dbReference type="EMBL" id="CM047909">
    <property type="protein sequence ID" value="KAJ0078701.1"/>
    <property type="molecule type" value="Genomic_DNA"/>
</dbReference>